<dbReference type="EMBL" id="JASPKY010000373">
    <property type="protein sequence ID" value="KAK9703279.1"/>
    <property type="molecule type" value="Genomic_DNA"/>
</dbReference>
<dbReference type="Proteomes" id="UP001458880">
    <property type="component" value="Unassembled WGS sequence"/>
</dbReference>
<reference evidence="2 3" key="1">
    <citation type="journal article" date="2024" name="BMC Genomics">
        <title>De novo assembly and annotation of Popillia japonica's genome with initial clues to its potential as an invasive pest.</title>
        <authorList>
            <person name="Cucini C."/>
            <person name="Boschi S."/>
            <person name="Funari R."/>
            <person name="Cardaioli E."/>
            <person name="Iannotti N."/>
            <person name="Marturano G."/>
            <person name="Paoli F."/>
            <person name="Bruttini M."/>
            <person name="Carapelli A."/>
            <person name="Frati F."/>
            <person name="Nardi F."/>
        </authorList>
    </citation>
    <scope>NUCLEOTIDE SEQUENCE [LARGE SCALE GENOMIC DNA]</scope>
    <source>
        <strain evidence="2">DMR45628</strain>
    </source>
</reference>
<accession>A0AAW1JHA1</accession>
<gene>
    <name evidence="2" type="ORF">QE152_g29416</name>
</gene>
<sequence>MKWHIISFALLVVGPLGTIVSGDHKRVVVYVPYKVKTIHHKHTVVKNNGGGDNGENVIGFSGSEAFGNLQSILDTTAEKNSFGESYGGGHGQNWLQASKASDESSVGDFGTPNGFGGFGHFGGGGFMGSDSFEGAYGGDRVSLANTYMSGLDEHI</sequence>
<name>A0AAW1JHA1_POPJA</name>
<evidence type="ECO:0000313" key="2">
    <source>
        <dbReference type="EMBL" id="KAK9703279.1"/>
    </source>
</evidence>
<keyword evidence="1" id="KW-0732">Signal</keyword>
<proteinExistence type="predicted"/>
<organism evidence="2 3">
    <name type="scientific">Popillia japonica</name>
    <name type="common">Japanese beetle</name>
    <dbReference type="NCBI Taxonomy" id="7064"/>
    <lineage>
        <taxon>Eukaryota</taxon>
        <taxon>Metazoa</taxon>
        <taxon>Ecdysozoa</taxon>
        <taxon>Arthropoda</taxon>
        <taxon>Hexapoda</taxon>
        <taxon>Insecta</taxon>
        <taxon>Pterygota</taxon>
        <taxon>Neoptera</taxon>
        <taxon>Endopterygota</taxon>
        <taxon>Coleoptera</taxon>
        <taxon>Polyphaga</taxon>
        <taxon>Scarabaeiformia</taxon>
        <taxon>Scarabaeidae</taxon>
        <taxon>Rutelinae</taxon>
        <taxon>Popillia</taxon>
    </lineage>
</organism>
<protein>
    <submittedName>
        <fullName evidence="2">Uncharacterized protein</fullName>
    </submittedName>
</protein>
<evidence type="ECO:0000313" key="3">
    <source>
        <dbReference type="Proteomes" id="UP001458880"/>
    </source>
</evidence>
<comment type="caution">
    <text evidence="2">The sequence shown here is derived from an EMBL/GenBank/DDBJ whole genome shotgun (WGS) entry which is preliminary data.</text>
</comment>
<feature type="signal peptide" evidence="1">
    <location>
        <begin position="1"/>
        <end position="22"/>
    </location>
</feature>
<evidence type="ECO:0000256" key="1">
    <source>
        <dbReference type="SAM" id="SignalP"/>
    </source>
</evidence>
<feature type="chain" id="PRO_5043643165" evidence="1">
    <location>
        <begin position="23"/>
        <end position="155"/>
    </location>
</feature>
<keyword evidence="3" id="KW-1185">Reference proteome</keyword>
<dbReference type="AlphaFoldDB" id="A0AAW1JHA1"/>